<protein>
    <submittedName>
        <fullName evidence="3">Spore coat U domain-containing protein</fullName>
    </submittedName>
</protein>
<name>A0ABT3VP74_9BURK</name>
<dbReference type="InterPro" id="IPR053167">
    <property type="entry name" value="Spore_coat_component"/>
</dbReference>
<reference evidence="3 4" key="1">
    <citation type="submission" date="2022-11" db="EMBL/GenBank/DDBJ databases">
        <title>Biodiversity and phylogenetic relationships of bacteria.</title>
        <authorList>
            <person name="Machado R.A.R."/>
            <person name="Bhat A."/>
            <person name="Loulou A."/>
            <person name="Kallel S."/>
        </authorList>
    </citation>
    <scope>NUCLEOTIDE SEQUENCE [LARGE SCALE GENOMIC DNA]</scope>
    <source>
        <strain evidence="3 4">DSM 13975</strain>
    </source>
</reference>
<dbReference type="InterPro" id="IPR007893">
    <property type="entry name" value="Spore_coat_U/FanG"/>
</dbReference>
<keyword evidence="1" id="KW-0732">Signal</keyword>
<comment type="caution">
    <text evidence="3">The sequence shown here is derived from an EMBL/GenBank/DDBJ whole genome shotgun (WGS) entry which is preliminary data.</text>
</comment>
<dbReference type="EMBL" id="JAPKNA010000004">
    <property type="protein sequence ID" value="MCX5465334.1"/>
    <property type="molecule type" value="Genomic_DNA"/>
</dbReference>
<evidence type="ECO:0000256" key="1">
    <source>
        <dbReference type="SAM" id="SignalP"/>
    </source>
</evidence>
<evidence type="ECO:0000259" key="2">
    <source>
        <dbReference type="Pfam" id="PF05229"/>
    </source>
</evidence>
<organism evidence="3 4">
    <name type="scientific">Alcaligenes parafaecalis</name>
    <dbReference type="NCBI Taxonomy" id="171260"/>
    <lineage>
        <taxon>Bacteria</taxon>
        <taxon>Pseudomonadati</taxon>
        <taxon>Pseudomonadota</taxon>
        <taxon>Betaproteobacteria</taxon>
        <taxon>Burkholderiales</taxon>
        <taxon>Alcaligenaceae</taxon>
        <taxon>Alcaligenes</taxon>
    </lineage>
</organism>
<accession>A0ABT3VP74</accession>
<dbReference type="PANTHER" id="PTHR37089">
    <property type="entry name" value="PROTEIN U-RELATED"/>
    <property type="match status" value="1"/>
</dbReference>
<proteinExistence type="predicted"/>
<evidence type="ECO:0000313" key="3">
    <source>
        <dbReference type="EMBL" id="MCX5465334.1"/>
    </source>
</evidence>
<keyword evidence="4" id="KW-1185">Reference proteome</keyword>
<feature type="chain" id="PRO_5045681988" evidence="1">
    <location>
        <begin position="27"/>
        <end position="180"/>
    </location>
</feature>
<dbReference type="Proteomes" id="UP001209916">
    <property type="component" value="Unassembled WGS sequence"/>
</dbReference>
<gene>
    <name evidence="3" type="ORF">OSH09_14195</name>
</gene>
<evidence type="ECO:0000313" key="4">
    <source>
        <dbReference type="Proteomes" id="UP001209916"/>
    </source>
</evidence>
<dbReference type="SMART" id="SM00972">
    <property type="entry name" value="SCPU"/>
    <property type="match status" value="1"/>
</dbReference>
<feature type="signal peptide" evidence="1">
    <location>
        <begin position="1"/>
        <end position="26"/>
    </location>
</feature>
<sequence>MHQFRSHLACFAPALLMLLVSGQGHAETRQLPMLVVAAITPGCRLGSTQTDVGSFGDIDLGSVANMEKPIQRASSTGAGSIVMNCTPGTNYLISINDGLSPSGVAGQRRLRSVAPGEAAFLTYQLYQDVAYSRIWGEGAQARSGTAKGGVEEFPVYINVAAKADARPGAYSDTVIVTVSY</sequence>
<dbReference type="Pfam" id="PF05229">
    <property type="entry name" value="SCPU"/>
    <property type="match status" value="1"/>
</dbReference>
<feature type="domain" description="Spore coat protein U/FanG" evidence="2">
    <location>
        <begin position="33"/>
        <end position="177"/>
    </location>
</feature>
<dbReference type="RefSeq" id="WP_266121335.1">
    <property type="nucleotide sequence ID" value="NZ_JAPKNA010000004.1"/>
</dbReference>
<dbReference type="PANTHER" id="PTHR37089:SF3">
    <property type="entry name" value="EXPORTED PROTEIN"/>
    <property type="match status" value="1"/>
</dbReference>